<evidence type="ECO:0000256" key="4">
    <source>
        <dbReference type="ARBA" id="ARBA00023204"/>
    </source>
</evidence>
<dbReference type="Pfam" id="PF07522">
    <property type="entry name" value="DRMBL"/>
    <property type="match status" value="1"/>
</dbReference>
<reference evidence="9" key="1">
    <citation type="submission" date="2023-07" db="EMBL/GenBank/DDBJ databases">
        <title>A draft genome of Kazachstania heterogenica Y-27499.</title>
        <authorList>
            <person name="Donic C."/>
            <person name="Kralova J.S."/>
            <person name="Fidel L."/>
            <person name="Ben-Dor S."/>
            <person name="Jung S."/>
        </authorList>
    </citation>
    <scope>NUCLEOTIDE SEQUENCE [LARGE SCALE GENOMIC DNA]</scope>
    <source>
        <strain evidence="9">Y27499</strain>
    </source>
</reference>
<evidence type="ECO:0000313" key="9">
    <source>
        <dbReference type="Proteomes" id="UP001306508"/>
    </source>
</evidence>
<dbReference type="GO" id="GO:0005634">
    <property type="term" value="C:nucleus"/>
    <property type="evidence" value="ECO:0007669"/>
    <property type="project" value="UniProtKB-SubCell"/>
</dbReference>
<name>A0AAN7W1D6_9SACH</name>
<dbReference type="Gene3D" id="3.40.50.12650">
    <property type="match status" value="1"/>
</dbReference>
<feature type="domain" description="DNA repair metallo-beta-lactamase" evidence="7">
    <location>
        <begin position="536"/>
        <end position="671"/>
    </location>
</feature>
<evidence type="ECO:0000259" key="7">
    <source>
        <dbReference type="Pfam" id="PF07522"/>
    </source>
</evidence>
<proteinExistence type="inferred from homology"/>
<dbReference type="PANTHER" id="PTHR23240">
    <property type="entry name" value="DNA CROSS-LINK REPAIR PROTEIN PSO2/SNM1-RELATED"/>
    <property type="match status" value="1"/>
</dbReference>
<evidence type="ECO:0000256" key="1">
    <source>
        <dbReference type="ARBA" id="ARBA00004123"/>
    </source>
</evidence>
<gene>
    <name evidence="8" type="ORF">RI543_003142</name>
</gene>
<comment type="caution">
    <text evidence="8">The sequence shown here is derived from an EMBL/GenBank/DDBJ whole genome shotgun (WGS) entry which is preliminary data.</text>
</comment>
<feature type="compositionally biased region" description="Basic and acidic residues" evidence="6">
    <location>
        <begin position="86"/>
        <end position="98"/>
    </location>
</feature>
<dbReference type="EMBL" id="JAWIZZ010000047">
    <property type="protein sequence ID" value="KAK5779254.1"/>
    <property type="molecule type" value="Genomic_DNA"/>
</dbReference>
<dbReference type="SUPFAM" id="SSF56281">
    <property type="entry name" value="Metallo-hydrolase/oxidoreductase"/>
    <property type="match status" value="1"/>
</dbReference>
<protein>
    <recommendedName>
        <fullName evidence="7">DNA repair metallo-beta-lactamase domain-containing protein</fullName>
    </recommendedName>
</protein>
<evidence type="ECO:0000256" key="2">
    <source>
        <dbReference type="ARBA" id="ARBA00010304"/>
    </source>
</evidence>
<accession>A0AAN7W1D6</accession>
<keyword evidence="9" id="KW-1185">Reference proteome</keyword>
<evidence type="ECO:0000313" key="8">
    <source>
        <dbReference type="EMBL" id="KAK5779254.1"/>
    </source>
</evidence>
<dbReference type="GO" id="GO:0036297">
    <property type="term" value="P:interstrand cross-link repair"/>
    <property type="evidence" value="ECO:0007669"/>
    <property type="project" value="TreeGrafter"/>
</dbReference>
<evidence type="ECO:0000256" key="5">
    <source>
        <dbReference type="ARBA" id="ARBA00023242"/>
    </source>
</evidence>
<dbReference type="AlphaFoldDB" id="A0AAN7W1D6"/>
<sequence>MRRSLVNIRQSDIRSKPYVKKTQNFKRQRTLTEFQIPVASSLPIRKRDGLKVIINDGDTPIVLDEDEIDFNTFEGDKSQNIESQEPDERQNRENVNEKTEITEELEMNETLDSTHITNHAEPLVALVESQESVIEIIESDKGNTMNEVQKESFETEMSITTTPTTGITHKYTDQITSIKCPICDIDISGLELYAREAHCEQCFDVNLTKVSTNKMELMLKSSPKKQLTENNKKETKLRMATKKMKKKKRIKQRLPLPSIKILNFKSGYKLVVDGFNFAPDPNIDMYFLSHFHSDHYMGINKSWDNGRIFCSIITSQLLQYKFKVPAERIFELENDTWIHISDHIEVMAMDANHCPGASIFLFREWDINKTIVKQILHTGDFRVTEQLTNKISNVLKSGMDLIDGKEVSMNKYKIIDEIYLDTTYLNVGNSHPTQNNVITTAAQYIKAYFDDLTNKQSDGKSDNILDKLVKHRQNKDKKNIVLVGSYSIGKEKLAQGIAEALNYGDTSIYIRENDTLRKCFIPNGKQLSLNKTHGYVDVHIVPLNILKDESKICEYIKRTYYGITWLDVNLIGIIPTGWTFSGHWSYQRRNVKEKAEIVEKILNGNTYGDYIDNIWFETQIIRRNQKKLKERGKFDIFNVPYSEHSSFPELIQFLSSRDIYWKNILPTVNLDKLDDMREWFETISKIKEDNGKI</sequence>
<keyword evidence="4" id="KW-0234">DNA repair</keyword>
<dbReference type="Gene3D" id="3.60.15.10">
    <property type="entry name" value="Ribonuclease Z/Hydroxyacylglutathione hydrolase-like"/>
    <property type="match status" value="1"/>
</dbReference>
<dbReference type="GO" id="GO:0003684">
    <property type="term" value="F:damaged DNA binding"/>
    <property type="evidence" value="ECO:0007669"/>
    <property type="project" value="TreeGrafter"/>
</dbReference>
<dbReference type="InterPro" id="IPR036866">
    <property type="entry name" value="RibonucZ/Hydroxyglut_hydro"/>
</dbReference>
<dbReference type="CDD" id="cd16273">
    <property type="entry name" value="SNM1A-1C-like_MBL-fold"/>
    <property type="match status" value="1"/>
</dbReference>
<dbReference type="InterPro" id="IPR011084">
    <property type="entry name" value="DRMBL"/>
</dbReference>
<keyword evidence="3" id="KW-0227">DNA damage</keyword>
<dbReference type="GO" id="GO:0035312">
    <property type="term" value="F:5'-3' DNA exonuclease activity"/>
    <property type="evidence" value="ECO:0007669"/>
    <property type="project" value="TreeGrafter"/>
</dbReference>
<dbReference type="PANTHER" id="PTHR23240:SF6">
    <property type="entry name" value="DNA CROSS-LINK REPAIR 1A PROTEIN"/>
    <property type="match status" value="1"/>
</dbReference>
<dbReference type="GO" id="GO:0006303">
    <property type="term" value="P:double-strand break repair via nonhomologous end joining"/>
    <property type="evidence" value="ECO:0007669"/>
    <property type="project" value="TreeGrafter"/>
</dbReference>
<dbReference type="Proteomes" id="UP001306508">
    <property type="component" value="Unassembled WGS sequence"/>
</dbReference>
<feature type="region of interest" description="Disordered" evidence="6">
    <location>
        <begin position="74"/>
        <end position="98"/>
    </location>
</feature>
<evidence type="ECO:0000256" key="6">
    <source>
        <dbReference type="SAM" id="MobiDB-lite"/>
    </source>
</evidence>
<comment type="similarity">
    <text evidence="2">Belongs to the DNA repair metallo-beta-lactamase (DRMBL) family.</text>
</comment>
<keyword evidence="5" id="KW-0539">Nucleus</keyword>
<organism evidence="8 9">
    <name type="scientific">Arxiozyma heterogenica</name>
    <dbReference type="NCBI Taxonomy" id="278026"/>
    <lineage>
        <taxon>Eukaryota</taxon>
        <taxon>Fungi</taxon>
        <taxon>Dikarya</taxon>
        <taxon>Ascomycota</taxon>
        <taxon>Saccharomycotina</taxon>
        <taxon>Saccharomycetes</taxon>
        <taxon>Saccharomycetales</taxon>
        <taxon>Saccharomycetaceae</taxon>
        <taxon>Arxiozyma</taxon>
    </lineage>
</organism>
<evidence type="ECO:0000256" key="3">
    <source>
        <dbReference type="ARBA" id="ARBA00022763"/>
    </source>
</evidence>
<comment type="subcellular location">
    <subcellularLocation>
        <location evidence="1">Nucleus</location>
    </subcellularLocation>
</comment>